<dbReference type="RefSeq" id="WP_089096785.1">
    <property type="nucleotide sequence ID" value="NZ_NDYL01000001.1"/>
</dbReference>
<accession>A0A226QMK2</accession>
<dbReference type="AlphaFoldDB" id="A0A226QMK2"/>
<gene>
    <name evidence="2" type="ORF">B9L23_02025</name>
</gene>
<reference evidence="2 3" key="1">
    <citation type="submission" date="2017-04" db="EMBL/GenBank/DDBJ databases">
        <title>The genome sequence of Parageobacillus galactosidasius DSM 18751.</title>
        <authorList>
            <person name="Ramaloko W.T."/>
            <person name="Koen N."/>
            <person name="Polliack S."/>
            <person name="Aliyu H."/>
            <person name="Lebre P."/>
            <person name="Mohr T."/>
            <person name="Oswald F."/>
            <person name="Zwick M."/>
            <person name="Neumann A."/>
            <person name="Syldatk C."/>
            <person name="Cowan D."/>
            <person name="De Maayer P."/>
        </authorList>
    </citation>
    <scope>NUCLEOTIDE SEQUENCE [LARGE SCALE GENOMIC DNA]</scope>
    <source>
        <strain evidence="2 3">DSM 18751</strain>
    </source>
</reference>
<evidence type="ECO:0000313" key="3">
    <source>
        <dbReference type="Proteomes" id="UP000198394"/>
    </source>
</evidence>
<evidence type="ECO:0000313" key="2">
    <source>
        <dbReference type="EMBL" id="OXB93751.1"/>
    </source>
</evidence>
<organism evidence="2 3">
    <name type="scientific">Parageobacillus galactosidasius</name>
    <dbReference type="NCBI Taxonomy" id="883812"/>
    <lineage>
        <taxon>Bacteria</taxon>
        <taxon>Bacillati</taxon>
        <taxon>Bacillota</taxon>
        <taxon>Bacilli</taxon>
        <taxon>Bacillales</taxon>
        <taxon>Anoxybacillaceae</taxon>
        <taxon>Parageobacillus</taxon>
    </lineage>
</organism>
<evidence type="ECO:0000256" key="1">
    <source>
        <dbReference type="SAM" id="Coils"/>
    </source>
</evidence>
<dbReference type="EMBL" id="NDYL01000001">
    <property type="protein sequence ID" value="OXB93751.1"/>
    <property type="molecule type" value="Genomic_DNA"/>
</dbReference>
<name>A0A226QMK2_9BACL</name>
<dbReference type="Proteomes" id="UP000198394">
    <property type="component" value="Unassembled WGS sequence"/>
</dbReference>
<keyword evidence="3" id="KW-1185">Reference proteome</keyword>
<feature type="coiled-coil region" evidence="1">
    <location>
        <begin position="23"/>
        <end position="64"/>
    </location>
</feature>
<sequence>MNEAVLLQVLDRLGNIEGTLHNLVEGQKRLEEEQLTIRKEQEAIRKEQEAIRKEQQTIRQEQQILLQGQKEQTYLKSGLKELNELMTALLHRQDETDAKLEALATDIHNIHGEITFLKQDLHKLEEKADSHYQKLNEQLDNIKLDVDFAVHKTTENERELYKMKSRLF</sequence>
<feature type="coiled-coil region" evidence="1">
    <location>
        <begin position="107"/>
        <end position="152"/>
    </location>
</feature>
<protein>
    <submittedName>
        <fullName evidence="2">Uncharacterized protein</fullName>
    </submittedName>
</protein>
<comment type="caution">
    <text evidence="2">The sequence shown here is derived from an EMBL/GenBank/DDBJ whole genome shotgun (WGS) entry which is preliminary data.</text>
</comment>
<proteinExistence type="predicted"/>
<keyword evidence="1" id="KW-0175">Coiled coil</keyword>